<feature type="coiled-coil region" evidence="1">
    <location>
        <begin position="33"/>
        <end position="166"/>
    </location>
</feature>
<evidence type="ECO:0000313" key="2">
    <source>
        <dbReference type="EMBL" id="RIA87081.1"/>
    </source>
</evidence>
<dbReference type="PANTHER" id="PTHR14187">
    <property type="entry name" value="ALPHA KINASE/ELONGATION FACTOR 2 KINASE"/>
    <property type="match status" value="1"/>
</dbReference>
<dbReference type="SUPFAM" id="SSF53067">
    <property type="entry name" value="Actin-like ATPase domain"/>
    <property type="match status" value="2"/>
</dbReference>
<name>A0A397SW09_9GLOM</name>
<keyword evidence="3" id="KW-1185">Reference proteome</keyword>
<dbReference type="OrthoDB" id="2963168at2759"/>
<gene>
    <name evidence="2" type="ORF">C1645_828289</name>
</gene>
<dbReference type="Gene3D" id="3.90.640.10">
    <property type="entry name" value="Actin, Chain A, domain 4"/>
    <property type="match status" value="1"/>
</dbReference>
<organism evidence="2 3">
    <name type="scientific">Glomus cerebriforme</name>
    <dbReference type="NCBI Taxonomy" id="658196"/>
    <lineage>
        <taxon>Eukaryota</taxon>
        <taxon>Fungi</taxon>
        <taxon>Fungi incertae sedis</taxon>
        <taxon>Mucoromycota</taxon>
        <taxon>Glomeromycotina</taxon>
        <taxon>Glomeromycetes</taxon>
        <taxon>Glomerales</taxon>
        <taxon>Glomeraceae</taxon>
        <taxon>Glomus</taxon>
    </lineage>
</organism>
<accession>A0A397SW09</accession>
<evidence type="ECO:0008006" key="4">
    <source>
        <dbReference type="Google" id="ProtNLM"/>
    </source>
</evidence>
<evidence type="ECO:0000256" key="1">
    <source>
        <dbReference type="SAM" id="Coils"/>
    </source>
</evidence>
<reference evidence="2 3" key="1">
    <citation type="submission" date="2018-06" db="EMBL/GenBank/DDBJ databases">
        <title>Comparative genomics reveals the genomic features of Rhizophagus irregularis, R. cerebriforme, R. diaphanum and Gigaspora rosea, and their symbiotic lifestyle signature.</title>
        <authorList>
            <person name="Morin E."/>
            <person name="San Clemente H."/>
            <person name="Chen E.C.H."/>
            <person name="De La Providencia I."/>
            <person name="Hainaut M."/>
            <person name="Kuo A."/>
            <person name="Kohler A."/>
            <person name="Murat C."/>
            <person name="Tang N."/>
            <person name="Roy S."/>
            <person name="Loubradou J."/>
            <person name="Henrissat B."/>
            <person name="Grigoriev I.V."/>
            <person name="Corradi N."/>
            <person name="Roux C."/>
            <person name="Martin F.M."/>
        </authorList>
    </citation>
    <scope>NUCLEOTIDE SEQUENCE [LARGE SCALE GENOMIC DNA]</scope>
    <source>
        <strain evidence="2 3">DAOM 227022</strain>
    </source>
</reference>
<dbReference type="InterPro" id="IPR043129">
    <property type="entry name" value="ATPase_NBD"/>
</dbReference>
<dbReference type="EMBL" id="QKYT01000327">
    <property type="protein sequence ID" value="RIA87081.1"/>
    <property type="molecule type" value="Genomic_DNA"/>
</dbReference>
<keyword evidence="1" id="KW-0175">Coiled coil</keyword>
<dbReference type="Proteomes" id="UP000265703">
    <property type="component" value="Unassembled WGS sequence"/>
</dbReference>
<dbReference type="AlphaFoldDB" id="A0A397SW09"/>
<evidence type="ECO:0000313" key="3">
    <source>
        <dbReference type="Proteomes" id="UP000265703"/>
    </source>
</evidence>
<comment type="caution">
    <text evidence="2">The sequence shown here is derived from an EMBL/GenBank/DDBJ whole genome shotgun (WGS) entry which is preliminary data.</text>
</comment>
<protein>
    <recommendedName>
        <fullName evidence="4">Hsp70 family protein</fullName>
    </recommendedName>
</protein>
<dbReference type="Gene3D" id="3.30.420.40">
    <property type="match status" value="2"/>
</dbReference>
<dbReference type="STRING" id="658196.A0A397SW09"/>
<dbReference type="PANTHER" id="PTHR14187:SF5">
    <property type="entry name" value="HEAT SHOCK 70 KDA PROTEIN 12A"/>
    <property type="match status" value="1"/>
</dbReference>
<sequence length="779" mass="90754">MTNERPKNDSFENLFPDKPNEVIEVIKKLGIGFDELNDKLVNLLEENQSLKQQNKEILRINSDLNEKHQEILHINSDLNEKLQESLRINSDLNEKLQESLHINSVLNEKHQESLRNLNEKLQEKDKKFENLQQHVLILENHKNEEKQQLEIFYQNLNKNLEILKLNEINENDIKSLKENKNMFSKINENNKQEHYNINESTTVDKGLGEDTEKSSHHSDIKVVVGLDFGTGYSGFSYCHVANSQSIISNDSWPGESGQFKTKTVLQYDVKYNNVEFWGTHLAKRLIRRNKIHRNKPVELFKLCLGNLLLDDQKPKLPVDYKKAITDYFREIGKVIKNTVEKHWPGVDFFENVLMILPILVEYSERDEDIIRECIYNADLISDECSENLQFITESEAATIYCIENGLNEIGLLNIGTTFMIVDCGYTTSLTTRKFLGNKQSGEITDHFADLCGSESIDRKFIDVLREKLGDHAINLLIENHNNEFQCLVRDFCRLVKIPFTGDDTNYLYELDIEENAPILLHYVNKETRKIIEENDCLISIKYNDIKKMFDPVIDRIINMIRVQLSNNYETCSAMFLVGGLSQNIYFQKRIKQEFQDRVQTISVPSFPIAAIARGAVIYGSLINLDRLSFNRLNKLKFRVTSRILKFTYGIELIKDWKEGVDPPYRKTHDGKVYKFSPLVRRGEEIRDQTFSFERKPEKAFQISMKCAFYYTREYSAEYLDEPGMELLGVIEIELPDVHFGINRSIEFGLTFGQLEIIAFSRNKTNGQQYQTTFSYPDDF</sequence>
<proteinExistence type="predicted"/>